<comment type="subcellular location">
    <subcellularLocation>
        <location evidence="1">Membrane</location>
        <topology evidence="1">Multi-pass membrane protein</topology>
    </subcellularLocation>
</comment>
<evidence type="ECO:0000256" key="3">
    <source>
        <dbReference type="ARBA" id="ARBA00022692"/>
    </source>
</evidence>
<reference evidence="7" key="1">
    <citation type="submission" date="2022-07" db="EMBL/GenBank/DDBJ databases">
        <title>Genome Sequence of Physisporinus lineatus.</title>
        <authorList>
            <person name="Buettner E."/>
        </authorList>
    </citation>
    <scope>NUCLEOTIDE SEQUENCE</scope>
    <source>
        <strain evidence="7">VT162</strain>
    </source>
</reference>
<sequence>MSLVKPTHPLVAAYVQQLAAHPLRTKCATLGLLQFLQEVVGSHLARVPPKRVPKDAPFYKFALSEARMDLKALKMAIYGFFISAPLGHWLSGQMAKAFAGKTPSTKLKIAQILASNLVVSPISVSGIMGVDDASSQVYLACMAIINGAKSLDDIIRTWQGGFMNVIRVTWMSSPLAMVFAQKYLPPQLWFPFFSLVQFSLGTYFNIKVKKIRLAAEAKAKKEQQEKRD</sequence>
<dbReference type="GO" id="GO:0005778">
    <property type="term" value="C:peroxisomal membrane"/>
    <property type="evidence" value="ECO:0007669"/>
    <property type="project" value="TreeGrafter"/>
</dbReference>
<gene>
    <name evidence="7" type="ORF">NLI96_g1346</name>
</gene>
<evidence type="ECO:0000256" key="2">
    <source>
        <dbReference type="ARBA" id="ARBA00006824"/>
    </source>
</evidence>
<evidence type="ECO:0000313" key="7">
    <source>
        <dbReference type="EMBL" id="KAJ3490550.1"/>
    </source>
</evidence>
<dbReference type="AlphaFoldDB" id="A0AAD5VC74"/>
<evidence type="ECO:0000256" key="6">
    <source>
        <dbReference type="RuleBase" id="RU363053"/>
    </source>
</evidence>
<evidence type="ECO:0000256" key="1">
    <source>
        <dbReference type="ARBA" id="ARBA00004141"/>
    </source>
</evidence>
<dbReference type="PANTHER" id="PTHR11266">
    <property type="entry name" value="PEROXISOMAL MEMBRANE PROTEIN 2, PXMP2 MPV17"/>
    <property type="match status" value="1"/>
</dbReference>
<comment type="similarity">
    <text evidence="2 6">Belongs to the peroxisomal membrane protein PXMP2/4 family.</text>
</comment>
<keyword evidence="8" id="KW-1185">Reference proteome</keyword>
<keyword evidence="3" id="KW-0812">Transmembrane</keyword>
<keyword evidence="5" id="KW-0472">Membrane</keyword>
<proteinExistence type="inferred from homology"/>
<name>A0AAD5VC74_9APHY</name>
<comment type="caution">
    <text evidence="7">The sequence shown here is derived from an EMBL/GenBank/DDBJ whole genome shotgun (WGS) entry which is preliminary data.</text>
</comment>
<dbReference type="EMBL" id="JANAWD010000026">
    <property type="protein sequence ID" value="KAJ3490550.1"/>
    <property type="molecule type" value="Genomic_DNA"/>
</dbReference>
<protein>
    <submittedName>
        <fullName evidence="7">Uncharacterized protein</fullName>
    </submittedName>
</protein>
<dbReference type="InterPro" id="IPR007248">
    <property type="entry name" value="Mpv17_PMP22"/>
</dbReference>
<evidence type="ECO:0000256" key="4">
    <source>
        <dbReference type="ARBA" id="ARBA00022989"/>
    </source>
</evidence>
<dbReference type="Pfam" id="PF04117">
    <property type="entry name" value="Mpv17_PMP22"/>
    <property type="match status" value="1"/>
</dbReference>
<organism evidence="7 8">
    <name type="scientific">Meripilus lineatus</name>
    <dbReference type="NCBI Taxonomy" id="2056292"/>
    <lineage>
        <taxon>Eukaryota</taxon>
        <taxon>Fungi</taxon>
        <taxon>Dikarya</taxon>
        <taxon>Basidiomycota</taxon>
        <taxon>Agaricomycotina</taxon>
        <taxon>Agaricomycetes</taxon>
        <taxon>Polyporales</taxon>
        <taxon>Meripilaceae</taxon>
        <taxon>Meripilus</taxon>
    </lineage>
</organism>
<evidence type="ECO:0000313" key="8">
    <source>
        <dbReference type="Proteomes" id="UP001212997"/>
    </source>
</evidence>
<accession>A0AAD5VC74</accession>
<keyword evidence="4" id="KW-1133">Transmembrane helix</keyword>
<dbReference type="Proteomes" id="UP001212997">
    <property type="component" value="Unassembled WGS sequence"/>
</dbReference>
<evidence type="ECO:0000256" key="5">
    <source>
        <dbReference type="ARBA" id="ARBA00023136"/>
    </source>
</evidence>
<dbReference type="PANTHER" id="PTHR11266:SF93">
    <property type="entry name" value="INTEGRAL MEMBRANE PROTEIN 25D9-6"/>
    <property type="match status" value="1"/>
</dbReference>